<evidence type="ECO:0000259" key="2">
    <source>
        <dbReference type="Pfam" id="PF13690"/>
    </source>
</evidence>
<dbReference type="PANTHER" id="PTHR39452:SF1">
    <property type="entry name" value="CHEY-P PHOSPHATASE CHEX"/>
    <property type="match status" value="1"/>
</dbReference>
<evidence type="ECO:0000256" key="1">
    <source>
        <dbReference type="ARBA" id="ARBA00022500"/>
    </source>
</evidence>
<comment type="caution">
    <text evidence="3">The sequence shown here is derived from an EMBL/GenBank/DDBJ whole genome shotgun (WGS) entry which is preliminary data.</text>
</comment>
<reference evidence="3 4" key="1">
    <citation type="submission" date="2024-05" db="EMBL/GenBank/DDBJ databases">
        <authorList>
            <person name="Haq I."/>
            <person name="Ullah Z."/>
            <person name="Ahmad R."/>
            <person name="Li M."/>
            <person name="Tong Y."/>
        </authorList>
    </citation>
    <scope>NUCLEOTIDE SEQUENCE [LARGE SCALE GENOMIC DNA]</scope>
    <source>
        <strain evidence="3 4">16A2E</strain>
    </source>
</reference>
<dbReference type="Gene3D" id="3.40.1550.10">
    <property type="entry name" value="CheC-like"/>
    <property type="match status" value="1"/>
</dbReference>
<gene>
    <name evidence="3" type="ORF">ABC228_17850</name>
</gene>
<evidence type="ECO:0000313" key="4">
    <source>
        <dbReference type="Proteomes" id="UP001444625"/>
    </source>
</evidence>
<keyword evidence="1" id="KW-0145">Chemotaxis</keyword>
<dbReference type="InterPro" id="IPR038756">
    <property type="entry name" value="CheX-like"/>
</dbReference>
<dbReference type="SUPFAM" id="SSF103039">
    <property type="entry name" value="CheC-like"/>
    <property type="match status" value="1"/>
</dbReference>
<organism evidence="3 4">
    <name type="scientific">Ornithinibacillus xuwenensis</name>
    <dbReference type="NCBI Taxonomy" id="3144668"/>
    <lineage>
        <taxon>Bacteria</taxon>
        <taxon>Bacillati</taxon>
        <taxon>Bacillota</taxon>
        <taxon>Bacilli</taxon>
        <taxon>Bacillales</taxon>
        <taxon>Bacillaceae</taxon>
        <taxon>Ornithinibacillus</taxon>
    </lineage>
</organism>
<keyword evidence="4" id="KW-1185">Reference proteome</keyword>
<dbReference type="EMBL" id="JBDIML010000009">
    <property type="protein sequence ID" value="MEN2769041.1"/>
    <property type="molecule type" value="Genomic_DNA"/>
</dbReference>
<dbReference type="PANTHER" id="PTHR39452">
    <property type="entry name" value="CHEY-P PHOSPHATASE CHEX"/>
    <property type="match status" value="1"/>
</dbReference>
<dbReference type="Pfam" id="PF13690">
    <property type="entry name" value="CheX"/>
    <property type="match status" value="1"/>
</dbReference>
<name>A0ABU9XL66_9BACI</name>
<evidence type="ECO:0000313" key="3">
    <source>
        <dbReference type="EMBL" id="MEN2769041.1"/>
    </source>
</evidence>
<dbReference type="InterPro" id="IPR028976">
    <property type="entry name" value="CheC-like_sf"/>
</dbReference>
<sequence>MEGKKQEKSKAITILLNGTMASIKNVIPIQYEMSKPQLSGESLKIQFGVLIGITGDIKGNLVLSGDSSVFGAIGEAMFGMPLQDEMLVSFSGELGNMIAGGLSTNIVESGITTDITAPTIVEGSTTLLGYEKAIRLTVNFNAIGELNLYLLVD</sequence>
<dbReference type="RefSeq" id="WP_345826539.1">
    <property type="nucleotide sequence ID" value="NZ_JBDIML010000009.1"/>
</dbReference>
<feature type="domain" description="Chemotaxis phosphatase CheX-like" evidence="2">
    <location>
        <begin position="48"/>
        <end position="130"/>
    </location>
</feature>
<protein>
    <submittedName>
        <fullName evidence="3">Chemotaxis protein CheX</fullName>
    </submittedName>
</protein>
<dbReference type="Proteomes" id="UP001444625">
    <property type="component" value="Unassembled WGS sequence"/>
</dbReference>
<dbReference type="InterPro" id="IPR028051">
    <property type="entry name" value="CheX-like_dom"/>
</dbReference>
<dbReference type="CDD" id="cd17906">
    <property type="entry name" value="CheX"/>
    <property type="match status" value="1"/>
</dbReference>
<accession>A0ABU9XL66</accession>
<proteinExistence type="predicted"/>